<evidence type="ECO:0000313" key="13">
    <source>
        <dbReference type="Proteomes" id="UP001151287"/>
    </source>
</evidence>
<dbReference type="InterPro" id="IPR011598">
    <property type="entry name" value="bHLH_dom"/>
</dbReference>
<sequence length="279" mass="30837">MEDLGAEYISYWETTRFFENEELSMYGLEDALSSHYDSSSPDGATSTAAGGIVSPTSPSPAFASTTTNKTVIMERNRRQKLNEKLYALRTVVPNITKMDKASIIKDAITYIQELQEEEKKLQAEISEIESMKETEINFKDESDIDHLMTFSPPKKQKTTSASSMPTYTSSTAIELIELKVAEIGDNILTISLTCNKKTGTMAKLCEIFESLNLKILTASITALSGSLLHTLFVEKLNVLIKMSTTSPDTDCMAGTTIFFSFLGTVIIFSMRKCTDTSPS</sequence>
<evidence type="ECO:0000256" key="3">
    <source>
        <dbReference type="ARBA" id="ARBA00011738"/>
    </source>
</evidence>
<evidence type="ECO:0000256" key="1">
    <source>
        <dbReference type="ARBA" id="ARBA00004123"/>
    </source>
</evidence>
<comment type="subunit">
    <text evidence="3">Homodimer.</text>
</comment>
<dbReference type="PANTHER" id="PTHR31945:SF26">
    <property type="entry name" value="TRANSCRIPTION FACTOR BHLH35"/>
    <property type="match status" value="1"/>
</dbReference>
<dbReference type="PROSITE" id="PS50888">
    <property type="entry name" value="BHLH"/>
    <property type="match status" value="1"/>
</dbReference>
<dbReference type="GO" id="GO:0005634">
    <property type="term" value="C:nucleus"/>
    <property type="evidence" value="ECO:0007669"/>
    <property type="project" value="UniProtKB-SubCell"/>
</dbReference>
<evidence type="ECO:0000256" key="4">
    <source>
        <dbReference type="ARBA" id="ARBA00023015"/>
    </source>
</evidence>
<feature type="transmembrane region" description="Helical" evidence="10">
    <location>
        <begin position="211"/>
        <end position="232"/>
    </location>
</feature>
<keyword evidence="10" id="KW-0472">Membrane</keyword>
<feature type="compositionally biased region" description="Low complexity" evidence="9">
    <location>
        <begin position="54"/>
        <end position="67"/>
    </location>
</feature>
<keyword evidence="8" id="KW-0175">Coiled coil</keyword>
<evidence type="ECO:0000256" key="6">
    <source>
        <dbReference type="ARBA" id="ARBA00023163"/>
    </source>
</evidence>
<organism evidence="12 13">
    <name type="scientific">Rhynchospora breviuscula</name>
    <dbReference type="NCBI Taxonomy" id="2022672"/>
    <lineage>
        <taxon>Eukaryota</taxon>
        <taxon>Viridiplantae</taxon>
        <taxon>Streptophyta</taxon>
        <taxon>Embryophyta</taxon>
        <taxon>Tracheophyta</taxon>
        <taxon>Spermatophyta</taxon>
        <taxon>Magnoliopsida</taxon>
        <taxon>Liliopsida</taxon>
        <taxon>Poales</taxon>
        <taxon>Cyperaceae</taxon>
        <taxon>Cyperoideae</taxon>
        <taxon>Rhynchosporeae</taxon>
        <taxon>Rhynchospora</taxon>
    </lineage>
</organism>
<dbReference type="Proteomes" id="UP001151287">
    <property type="component" value="Unassembled WGS sequence"/>
</dbReference>
<name>A0A9Q0CUJ5_9POAL</name>
<reference evidence="12" key="1">
    <citation type="journal article" date="2022" name="Cell">
        <title>Repeat-based holocentromeres influence genome architecture and karyotype evolution.</title>
        <authorList>
            <person name="Hofstatter P.G."/>
            <person name="Thangavel G."/>
            <person name="Lux T."/>
            <person name="Neumann P."/>
            <person name="Vondrak T."/>
            <person name="Novak P."/>
            <person name="Zhang M."/>
            <person name="Costa L."/>
            <person name="Castellani M."/>
            <person name="Scott A."/>
            <person name="Toegelov H."/>
            <person name="Fuchs J."/>
            <person name="Mata-Sucre Y."/>
            <person name="Dias Y."/>
            <person name="Vanzela A.L.L."/>
            <person name="Huettel B."/>
            <person name="Almeida C.C.S."/>
            <person name="Simkova H."/>
            <person name="Souza G."/>
            <person name="Pedrosa-Harand A."/>
            <person name="Macas J."/>
            <person name="Mayer K.F.X."/>
            <person name="Houben A."/>
            <person name="Marques A."/>
        </authorList>
    </citation>
    <scope>NUCLEOTIDE SEQUENCE</scope>
    <source>
        <strain evidence="12">RhyBre1mFocal</strain>
    </source>
</reference>
<comment type="similarity">
    <text evidence="2">Belongs to the bHLH protein family.</text>
</comment>
<feature type="coiled-coil region" evidence="8">
    <location>
        <begin position="104"/>
        <end position="134"/>
    </location>
</feature>
<proteinExistence type="inferred from homology"/>
<evidence type="ECO:0000256" key="5">
    <source>
        <dbReference type="ARBA" id="ARBA00023125"/>
    </source>
</evidence>
<evidence type="ECO:0000256" key="8">
    <source>
        <dbReference type="SAM" id="Coils"/>
    </source>
</evidence>
<comment type="caution">
    <text evidence="12">The sequence shown here is derived from an EMBL/GenBank/DDBJ whole genome shotgun (WGS) entry which is preliminary data.</text>
</comment>
<dbReference type="AlphaFoldDB" id="A0A9Q0CUJ5"/>
<keyword evidence="4" id="KW-0805">Transcription regulation</keyword>
<keyword evidence="7" id="KW-0539">Nucleus</keyword>
<accession>A0A9Q0CUJ5</accession>
<keyword evidence="10" id="KW-1133">Transmembrane helix</keyword>
<dbReference type="FunFam" id="4.10.280.10:FF:000096">
    <property type="entry name" value="Basic helix-loop-helix (BHLH) DNA-binding superfamily protein"/>
    <property type="match status" value="1"/>
</dbReference>
<dbReference type="Pfam" id="PF00010">
    <property type="entry name" value="HLH"/>
    <property type="match status" value="1"/>
</dbReference>
<dbReference type="GO" id="GO:0046983">
    <property type="term" value="F:protein dimerization activity"/>
    <property type="evidence" value="ECO:0007669"/>
    <property type="project" value="InterPro"/>
</dbReference>
<evidence type="ECO:0000256" key="9">
    <source>
        <dbReference type="SAM" id="MobiDB-lite"/>
    </source>
</evidence>
<keyword evidence="13" id="KW-1185">Reference proteome</keyword>
<feature type="transmembrane region" description="Helical" evidence="10">
    <location>
        <begin position="252"/>
        <end position="270"/>
    </location>
</feature>
<dbReference type="InterPro" id="IPR051358">
    <property type="entry name" value="TF_AMS/ICE1/BHLH6-like"/>
</dbReference>
<dbReference type="SMART" id="SM00353">
    <property type="entry name" value="HLH"/>
    <property type="match status" value="1"/>
</dbReference>
<dbReference type="PANTHER" id="PTHR31945">
    <property type="entry name" value="TRANSCRIPTION FACTOR SCREAM2-RELATED"/>
    <property type="match status" value="1"/>
</dbReference>
<keyword evidence="10" id="KW-0812">Transmembrane</keyword>
<evidence type="ECO:0000256" key="10">
    <source>
        <dbReference type="SAM" id="Phobius"/>
    </source>
</evidence>
<dbReference type="InterPro" id="IPR054502">
    <property type="entry name" value="bHLH-TF_ACT-like_plant"/>
</dbReference>
<evidence type="ECO:0000256" key="2">
    <source>
        <dbReference type="ARBA" id="ARBA00005510"/>
    </source>
</evidence>
<evidence type="ECO:0000259" key="11">
    <source>
        <dbReference type="PROSITE" id="PS50888"/>
    </source>
</evidence>
<dbReference type="Pfam" id="PF22754">
    <property type="entry name" value="bHLH-TF_ACT-like_plant"/>
    <property type="match status" value="1"/>
</dbReference>
<evidence type="ECO:0000313" key="12">
    <source>
        <dbReference type="EMBL" id="KAJ1699997.1"/>
    </source>
</evidence>
<dbReference type="InterPro" id="IPR036638">
    <property type="entry name" value="HLH_DNA-bd_sf"/>
</dbReference>
<comment type="subcellular location">
    <subcellularLocation>
        <location evidence="1">Nucleus</location>
    </subcellularLocation>
</comment>
<dbReference type="SUPFAM" id="SSF47459">
    <property type="entry name" value="HLH, helix-loop-helix DNA-binding domain"/>
    <property type="match status" value="1"/>
</dbReference>
<dbReference type="OrthoDB" id="623055at2759"/>
<keyword evidence="5" id="KW-0238">DNA-binding</keyword>
<dbReference type="Gene3D" id="4.10.280.10">
    <property type="entry name" value="Helix-loop-helix DNA-binding domain"/>
    <property type="match status" value="1"/>
</dbReference>
<dbReference type="GO" id="GO:0003700">
    <property type="term" value="F:DNA-binding transcription factor activity"/>
    <property type="evidence" value="ECO:0007669"/>
    <property type="project" value="TreeGrafter"/>
</dbReference>
<evidence type="ECO:0000256" key="7">
    <source>
        <dbReference type="ARBA" id="ARBA00023242"/>
    </source>
</evidence>
<feature type="compositionally biased region" description="Polar residues" evidence="9">
    <location>
        <begin position="35"/>
        <end position="48"/>
    </location>
</feature>
<gene>
    <name evidence="12" type="ORF">LUZ63_008509</name>
</gene>
<protein>
    <recommendedName>
        <fullName evidence="11">BHLH domain-containing protein</fullName>
    </recommendedName>
</protein>
<feature type="region of interest" description="Disordered" evidence="9">
    <location>
        <begin position="34"/>
        <end position="68"/>
    </location>
</feature>
<keyword evidence="6" id="KW-0804">Transcription</keyword>
<dbReference type="GO" id="GO:0043565">
    <property type="term" value="F:sequence-specific DNA binding"/>
    <property type="evidence" value="ECO:0007669"/>
    <property type="project" value="TreeGrafter"/>
</dbReference>
<feature type="domain" description="BHLH" evidence="11">
    <location>
        <begin position="65"/>
        <end position="114"/>
    </location>
</feature>
<dbReference type="EMBL" id="JAMQYH010000002">
    <property type="protein sequence ID" value="KAJ1699997.1"/>
    <property type="molecule type" value="Genomic_DNA"/>
</dbReference>